<dbReference type="RefSeq" id="WP_245781938.1">
    <property type="nucleotide sequence ID" value="NZ_FOZL01000001.1"/>
</dbReference>
<feature type="transmembrane region" description="Helical" evidence="7">
    <location>
        <begin position="94"/>
        <end position="116"/>
    </location>
</feature>
<accession>A0A1I6MSG2</accession>
<comment type="similarity">
    <text evidence="6">Belongs to the ABC-4 integral membrane protein family.</text>
</comment>
<reference evidence="10 11" key="1">
    <citation type="submission" date="2016-10" db="EMBL/GenBank/DDBJ databases">
        <authorList>
            <person name="de Groot N.N."/>
        </authorList>
    </citation>
    <scope>NUCLEOTIDE SEQUENCE [LARGE SCALE GENOMIC DNA]</scope>
    <source>
        <strain evidence="10 11">DSM 21001</strain>
    </source>
</reference>
<feature type="transmembrane region" description="Helical" evidence="7">
    <location>
        <begin position="479"/>
        <end position="502"/>
    </location>
</feature>
<evidence type="ECO:0000256" key="6">
    <source>
        <dbReference type="ARBA" id="ARBA00038076"/>
    </source>
</evidence>
<feature type="transmembrane region" description="Helical" evidence="7">
    <location>
        <begin position="529"/>
        <end position="549"/>
    </location>
</feature>
<name>A0A1I6MSG2_9BACT</name>
<keyword evidence="3 7" id="KW-0812">Transmembrane</keyword>
<feature type="domain" description="MacB-like periplasmic core" evidence="9">
    <location>
        <begin position="95"/>
        <end position="341"/>
    </location>
</feature>
<feature type="transmembrane region" description="Helical" evidence="7">
    <location>
        <begin position="882"/>
        <end position="904"/>
    </location>
</feature>
<dbReference type="PANTHER" id="PTHR30572">
    <property type="entry name" value="MEMBRANE COMPONENT OF TRANSPORTER-RELATED"/>
    <property type="match status" value="1"/>
</dbReference>
<dbReference type="PANTHER" id="PTHR30572:SF4">
    <property type="entry name" value="ABC TRANSPORTER PERMEASE YTRF"/>
    <property type="match status" value="1"/>
</dbReference>
<feature type="transmembrane region" description="Helical" evidence="7">
    <location>
        <begin position="792"/>
        <end position="820"/>
    </location>
</feature>
<feature type="domain" description="ABC3 transporter permease C-terminal" evidence="8">
    <location>
        <begin position="388"/>
        <end position="506"/>
    </location>
</feature>
<keyword evidence="11" id="KW-1185">Reference proteome</keyword>
<dbReference type="GO" id="GO:0005886">
    <property type="term" value="C:plasma membrane"/>
    <property type="evidence" value="ECO:0007669"/>
    <property type="project" value="UniProtKB-SubCell"/>
</dbReference>
<protein>
    <submittedName>
        <fullName evidence="10">Duplicated orphan permease</fullName>
    </submittedName>
</protein>
<dbReference type="Proteomes" id="UP000199024">
    <property type="component" value="Unassembled WGS sequence"/>
</dbReference>
<feature type="transmembrane region" description="Helical" evidence="7">
    <location>
        <begin position="432"/>
        <end position="453"/>
    </location>
</feature>
<evidence type="ECO:0000256" key="2">
    <source>
        <dbReference type="ARBA" id="ARBA00022475"/>
    </source>
</evidence>
<dbReference type="InterPro" id="IPR025857">
    <property type="entry name" value="MacB_PCD"/>
</dbReference>
<sequence>MMQRLKSFLRSVTHRSRLEADMADEIQFHLEARAADLERGGLTHADALRRARVEFGQPAAHMENMRHSLGLRWLDELLADVLYGARILRKSPGFTLIAVLSLGLAIGANTTIFSVANEMLYARLGVPHPEQLRLLTAILDKKSVVHSSWGSSYPTPGGGTRLDSFSYPVYEAMRRDNHGLEDLIAFKDMGRANITIGNNAVAVQVELVSGNFYQQMDVHPALGRTILPADDAIPGSGAVAIISDTFWTRAFNRDPNVIGKVVSVNMTPVTIIGVNPAGFTGAKSAQSSPEIFMPLSMISLLHAEIGGHGSLLSSKTLWWVQIMGRLKPGIPEDKAQAALATALNAAVRANVTPKDGETMPRLILEDGSKGLNFSGRNYAQPMNVLLGMVGFVLLLACANIANLMLARASARQREMGVRLALGAGRSRILRQVLTESLMLSALGGILGLFLGYLGRTALPRLMLSAWETNDVNVPFDARVFAFTAGVTLLTGLLFGLAPAWGATRAEIGTALKEGGKTSTRRRKGFSGKAIVAFQIALSTLLVSGAALFVRTLVNLYRVDPGFNTSNLVIFDLNPPSTRYPAPKDVALHARIEDALRAVPGVQGVTVTDIPLIADSREMSTLYPEGVAEIPGNEDQFHSSSLANVGPDFFSVMQIPLITGRTFTSADTASAAKVTVINQSLAREFFPNQNPIGKRFSNDGPKEKNRTWLTIVGICADTRYNDLRTPPAPIHFELYRQESEVGGVTYVLRTALKPEAIVPSLRDAVRNIDHDLPLIDVRTQQQQIDATVQQQRLFASLTAGFGVLALALACVGIYGIMAYTVSQRTNEIGIRLALGAERGQVRGMVLKETTWLAGIGIAAGLALALALGRVVKTMLYGLQPADPISLAGSALLLIAVAMAAGWIPALRASRVEPMEALRHE</sequence>
<keyword evidence="4 7" id="KW-1133">Transmembrane helix</keyword>
<feature type="transmembrane region" description="Helical" evidence="7">
    <location>
        <begin position="384"/>
        <end position="405"/>
    </location>
</feature>
<feature type="domain" description="MacB-like periplasmic core" evidence="9">
    <location>
        <begin position="594"/>
        <end position="764"/>
    </location>
</feature>
<dbReference type="Pfam" id="PF12704">
    <property type="entry name" value="MacB_PCD"/>
    <property type="match status" value="2"/>
</dbReference>
<organism evidence="10 11">
    <name type="scientific">Granulicella pectinivorans</name>
    <dbReference type="NCBI Taxonomy" id="474950"/>
    <lineage>
        <taxon>Bacteria</taxon>
        <taxon>Pseudomonadati</taxon>
        <taxon>Acidobacteriota</taxon>
        <taxon>Terriglobia</taxon>
        <taxon>Terriglobales</taxon>
        <taxon>Acidobacteriaceae</taxon>
        <taxon>Granulicella</taxon>
    </lineage>
</organism>
<evidence type="ECO:0000256" key="4">
    <source>
        <dbReference type="ARBA" id="ARBA00022989"/>
    </source>
</evidence>
<evidence type="ECO:0000259" key="9">
    <source>
        <dbReference type="Pfam" id="PF12704"/>
    </source>
</evidence>
<evidence type="ECO:0000256" key="3">
    <source>
        <dbReference type="ARBA" id="ARBA00022692"/>
    </source>
</evidence>
<dbReference type="InterPro" id="IPR050250">
    <property type="entry name" value="Macrolide_Exporter_MacB"/>
</dbReference>
<keyword evidence="2" id="KW-1003">Cell membrane</keyword>
<dbReference type="InterPro" id="IPR003838">
    <property type="entry name" value="ABC3_permease_C"/>
</dbReference>
<evidence type="ECO:0000313" key="10">
    <source>
        <dbReference type="EMBL" id="SFS18561.1"/>
    </source>
</evidence>
<dbReference type="NCBIfam" id="TIGR03434">
    <property type="entry name" value="ADOP"/>
    <property type="match status" value="1"/>
</dbReference>
<dbReference type="STRING" id="474950.SAMN05421771_3499"/>
<dbReference type="InterPro" id="IPR047928">
    <property type="entry name" value="Perm_prefix_1"/>
</dbReference>
<dbReference type="Pfam" id="PF02687">
    <property type="entry name" value="FtsX"/>
    <property type="match status" value="2"/>
</dbReference>
<keyword evidence="5 7" id="KW-0472">Membrane</keyword>
<gene>
    <name evidence="10" type="ORF">SAMN05421771_3499</name>
</gene>
<proteinExistence type="inferred from homology"/>
<evidence type="ECO:0000313" key="11">
    <source>
        <dbReference type="Proteomes" id="UP000199024"/>
    </source>
</evidence>
<comment type="subcellular location">
    <subcellularLocation>
        <location evidence="1">Cell membrane</location>
        <topology evidence="1">Multi-pass membrane protein</topology>
    </subcellularLocation>
</comment>
<evidence type="ECO:0000256" key="7">
    <source>
        <dbReference type="SAM" id="Phobius"/>
    </source>
</evidence>
<evidence type="ECO:0000256" key="1">
    <source>
        <dbReference type="ARBA" id="ARBA00004651"/>
    </source>
</evidence>
<dbReference type="AlphaFoldDB" id="A0A1I6MSG2"/>
<evidence type="ECO:0000256" key="5">
    <source>
        <dbReference type="ARBA" id="ARBA00023136"/>
    </source>
</evidence>
<dbReference type="GO" id="GO:0022857">
    <property type="term" value="F:transmembrane transporter activity"/>
    <property type="evidence" value="ECO:0007669"/>
    <property type="project" value="TreeGrafter"/>
</dbReference>
<feature type="domain" description="ABC3 transporter permease C-terminal" evidence="8">
    <location>
        <begin position="800"/>
        <end position="912"/>
    </location>
</feature>
<dbReference type="EMBL" id="FOZL01000001">
    <property type="protein sequence ID" value="SFS18561.1"/>
    <property type="molecule type" value="Genomic_DNA"/>
</dbReference>
<dbReference type="InterPro" id="IPR017800">
    <property type="entry name" value="ADOP"/>
</dbReference>
<evidence type="ECO:0000259" key="8">
    <source>
        <dbReference type="Pfam" id="PF02687"/>
    </source>
</evidence>
<dbReference type="NCBIfam" id="NF038403">
    <property type="entry name" value="perm_prefix_1"/>
    <property type="match status" value="1"/>
</dbReference>
<feature type="transmembrane region" description="Helical" evidence="7">
    <location>
        <begin position="850"/>
        <end position="870"/>
    </location>
</feature>